<dbReference type="EMBL" id="AJWK01007642">
    <property type="status" value="NOT_ANNOTATED_CDS"/>
    <property type="molecule type" value="Genomic_DNA"/>
</dbReference>
<keyword evidence="3 10" id="KW-0808">Transferase</keyword>
<keyword evidence="6 10" id="KW-1133">Transmembrane helix</keyword>
<dbReference type="EC" id="2.3.1.199" evidence="10"/>
<keyword evidence="13" id="KW-1185">Reference proteome</keyword>
<evidence type="ECO:0000256" key="1">
    <source>
        <dbReference type="ARBA" id="ARBA00004141"/>
    </source>
</evidence>
<dbReference type="Proteomes" id="UP000092461">
    <property type="component" value="Unassembled WGS sequence"/>
</dbReference>
<reference evidence="13" key="1">
    <citation type="submission" date="2012-05" db="EMBL/GenBank/DDBJ databases">
        <title>Whole Genome Assembly of Lutzomyia longipalpis.</title>
        <authorList>
            <person name="Richards S."/>
            <person name="Qu C."/>
            <person name="Dillon R."/>
            <person name="Worley K."/>
            <person name="Scherer S."/>
            <person name="Batterton M."/>
            <person name="Taylor A."/>
            <person name="Hawes A."/>
            <person name="Hernandez B."/>
            <person name="Kovar C."/>
            <person name="Mandapat C."/>
            <person name="Pham C."/>
            <person name="Qu C."/>
            <person name="Jing C."/>
            <person name="Bess C."/>
            <person name="Bandaranaike D."/>
            <person name="Ngo D."/>
            <person name="Ongeri F."/>
            <person name="Arias F."/>
            <person name="Lara F."/>
            <person name="Weissenberger G."/>
            <person name="Kamau G."/>
            <person name="Han H."/>
            <person name="Shen H."/>
            <person name="Dinh H."/>
            <person name="Khalil I."/>
            <person name="Jones J."/>
            <person name="Shafer J."/>
            <person name="Jayaseelan J."/>
            <person name="Quiroz J."/>
            <person name="Blankenburg K."/>
            <person name="Nguyen L."/>
            <person name="Jackson L."/>
            <person name="Francisco L."/>
            <person name="Tang L.-Y."/>
            <person name="Pu L.-L."/>
            <person name="Perales L."/>
            <person name="Lorensuhewa L."/>
            <person name="Munidasa M."/>
            <person name="Coyle M."/>
            <person name="Taylor M."/>
            <person name="Puazo M."/>
            <person name="Firestine M."/>
            <person name="Scheel M."/>
            <person name="Javaid M."/>
            <person name="Wang M."/>
            <person name="Li M."/>
            <person name="Tabassum N."/>
            <person name="Saada N."/>
            <person name="Osuji N."/>
            <person name="Aqrawi P."/>
            <person name="Fu Q."/>
            <person name="Thornton R."/>
            <person name="Raj R."/>
            <person name="Goodspeed R."/>
            <person name="Mata R."/>
            <person name="Najjar R."/>
            <person name="Gubbala S."/>
            <person name="Lee S."/>
            <person name="Denson S."/>
            <person name="Patil S."/>
            <person name="Macmil S."/>
            <person name="Qi S."/>
            <person name="Matskevitch T."/>
            <person name="Palculict T."/>
            <person name="Mathew T."/>
            <person name="Vee V."/>
            <person name="Velamala V."/>
            <person name="Korchina V."/>
            <person name="Cai W."/>
            <person name="Liu W."/>
            <person name="Dai W."/>
            <person name="Zou X."/>
            <person name="Zhu Y."/>
            <person name="Zhang Y."/>
            <person name="Wu Y.-Q."/>
            <person name="Xin Y."/>
            <person name="Nazarath L."/>
            <person name="Kovar C."/>
            <person name="Han Y."/>
            <person name="Muzny D."/>
            <person name="Gibbs R."/>
        </authorList>
    </citation>
    <scope>NUCLEOTIDE SEQUENCE [LARGE SCALE GENOMIC DNA]</scope>
    <source>
        <strain evidence="13">Jacobina</strain>
    </source>
</reference>
<reference evidence="12" key="3">
    <citation type="submission" date="2020-05" db="UniProtKB">
        <authorList>
            <consortium name="EnsemblMetazoa"/>
        </authorList>
    </citation>
    <scope>IDENTIFICATION</scope>
    <source>
        <strain evidence="12">Jacobina</strain>
    </source>
</reference>
<feature type="transmembrane region" description="Helical" evidence="10">
    <location>
        <begin position="210"/>
        <end position="230"/>
    </location>
</feature>
<keyword evidence="2 10" id="KW-0444">Lipid biosynthesis</keyword>
<dbReference type="GO" id="GO:0009922">
    <property type="term" value="F:fatty acid elongase activity"/>
    <property type="evidence" value="ECO:0007669"/>
    <property type="project" value="UniProtKB-EC"/>
</dbReference>
<dbReference type="InterPro" id="IPR030457">
    <property type="entry name" value="ELO_CS"/>
</dbReference>
<dbReference type="EMBL" id="GITU01002773">
    <property type="protein sequence ID" value="MBC1171476.1"/>
    <property type="molecule type" value="Transcribed_RNA"/>
</dbReference>
<comment type="caution">
    <text evidence="10">Lacks conserved residue(s) required for the propagation of feature annotation.</text>
</comment>
<keyword evidence="4 10" id="KW-0812">Transmembrane</keyword>
<keyword evidence="8 10" id="KW-0472">Membrane</keyword>
<organism evidence="12 13">
    <name type="scientific">Lutzomyia longipalpis</name>
    <name type="common">Sand fly</name>
    <dbReference type="NCBI Taxonomy" id="7200"/>
    <lineage>
        <taxon>Eukaryota</taxon>
        <taxon>Metazoa</taxon>
        <taxon>Ecdysozoa</taxon>
        <taxon>Arthropoda</taxon>
        <taxon>Hexapoda</taxon>
        <taxon>Insecta</taxon>
        <taxon>Pterygota</taxon>
        <taxon>Neoptera</taxon>
        <taxon>Endopterygota</taxon>
        <taxon>Diptera</taxon>
        <taxon>Nematocera</taxon>
        <taxon>Psychodoidea</taxon>
        <taxon>Psychodidae</taxon>
        <taxon>Lutzomyia</taxon>
        <taxon>Lutzomyia</taxon>
    </lineage>
</organism>
<dbReference type="InterPro" id="IPR002076">
    <property type="entry name" value="ELO_fam"/>
</dbReference>
<comment type="similarity">
    <text evidence="10">Belongs to the ELO family.</text>
</comment>
<keyword evidence="9 10" id="KW-0275">Fatty acid biosynthesis</keyword>
<dbReference type="VEuPathDB" id="VectorBase:LLONM1_003770"/>
<keyword evidence="5 10" id="KW-0276">Fatty acid metabolism</keyword>
<reference evidence="11" key="2">
    <citation type="journal article" date="2020" name="BMC">
        <title>Leishmania infection induces a limited differential gene expression in the sand fly midgut.</title>
        <authorList>
            <person name="Coutinho-Abreu I.V."/>
            <person name="Serafim T.D."/>
            <person name="Meneses C."/>
            <person name="Kamhawi S."/>
            <person name="Oliveira F."/>
            <person name="Valenzuela J.G."/>
        </authorList>
    </citation>
    <scope>NUCLEOTIDE SEQUENCE</scope>
    <source>
        <strain evidence="11">Jacobina</strain>
        <tissue evidence="11">Midgut</tissue>
    </source>
</reference>
<dbReference type="GO" id="GO:0019367">
    <property type="term" value="P:fatty acid elongation, saturated fatty acid"/>
    <property type="evidence" value="ECO:0007669"/>
    <property type="project" value="TreeGrafter"/>
</dbReference>
<dbReference type="PANTHER" id="PTHR11157:SF21">
    <property type="entry name" value="ELONGATION OF VERY LONG CHAIN FATTY ACIDS PROTEIN"/>
    <property type="match status" value="1"/>
</dbReference>
<proteinExistence type="inferred from homology"/>
<dbReference type="PROSITE" id="PS01188">
    <property type="entry name" value="ELO"/>
    <property type="match status" value="2"/>
</dbReference>
<dbReference type="GO" id="GO:0034625">
    <property type="term" value="P:fatty acid elongation, monounsaturated fatty acid"/>
    <property type="evidence" value="ECO:0007669"/>
    <property type="project" value="TreeGrafter"/>
</dbReference>
<evidence type="ECO:0000313" key="11">
    <source>
        <dbReference type="EMBL" id="MBC1171476.1"/>
    </source>
</evidence>
<evidence type="ECO:0000256" key="7">
    <source>
        <dbReference type="ARBA" id="ARBA00023098"/>
    </source>
</evidence>
<evidence type="ECO:0000256" key="4">
    <source>
        <dbReference type="ARBA" id="ARBA00022692"/>
    </source>
</evidence>
<dbReference type="Pfam" id="PF01151">
    <property type="entry name" value="ELO"/>
    <property type="match status" value="2"/>
</dbReference>
<feature type="transmembrane region" description="Helical" evidence="10">
    <location>
        <begin position="123"/>
        <end position="141"/>
    </location>
</feature>
<dbReference type="EnsemblMetazoa" id="LLOJ002334-RA">
    <property type="protein sequence ID" value="LLOJ002334-PA"/>
    <property type="gene ID" value="LLOJ002334"/>
</dbReference>
<feature type="transmembrane region" description="Helical" evidence="10">
    <location>
        <begin position="36"/>
        <end position="57"/>
    </location>
</feature>
<dbReference type="GO" id="GO:0030148">
    <property type="term" value="P:sphingolipid biosynthetic process"/>
    <property type="evidence" value="ECO:0007669"/>
    <property type="project" value="TreeGrafter"/>
</dbReference>
<dbReference type="AlphaFoldDB" id="A0A1B0CDB4"/>
<comment type="subcellular location">
    <subcellularLocation>
        <location evidence="1">Membrane</location>
        <topology evidence="1">Multi-pass membrane protein</topology>
    </subcellularLocation>
</comment>
<accession>A0A1B0CDB4</accession>
<evidence type="ECO:0000256" key="8">
    <source>
        <dbReference type="ARBA" id="ARBA00023136"/>
    </source>
</evidence>
<dbReference type="GO" id="GO:0005789">
    <property type="term" value="C:endoplasmic reticulum membrane"/>
    <property type="evidence" value="ECO:0007669"/>
    <property type="project" value="TreeGrafter"/>
</dbReference>
<evidence type="ECO:0000313" key="12">
    <source>
        <dbReference type="EnsemblMetazoa" id="LLOJ002334-PA"/>
    </source>
</evidence>
<feature type="transmembrane region" description="Helical" evidence="10">
    <location>
        <begin position="380"/>
        <end position="402"/>
    </location>
</feature>
<protein>
    <recommendedName>
        <fullName evidence="10">Elongation of very long chain fatty acids protein</fullName>
        <ecNumber evidence="10">2.3.1.199</ecNumber>
    </recommendedName>
    <alternativeName>
        <fullName evidence="10">Very-long-chain 3-oxoacyl-CoA synthase</fullName>
    </alternativeName>
</protein>
<comment type="catalytic activity">
    <reaction evidence="10">
        <text>a very-long-chain acyl-CoA + malonyl-CoA + H(+) = a very-long-chain 3-oxoacyl-CoA + CO2 + CoA</text>
        <dbReference type="Rhea" id="RHEA:32727"/>
        <dbReference type="ChEBI" id="CHEBI:15378"/>
        <dbReference type="ChEBI" id="CHEBI:16526"/>
        <dbReference type="ChEBI" id="CHEBI:57287"/>
        <dbReference type="ChEBI" id="CHEBI:57384"/>
        <dbReference type="ChEBI" id="CHEBI:90725"/>
        <dbReference type="ChEBI" id="CHEBI:90736"/>
        <dbReference type="EC" id="2.3.1.199"/>
    </reaction>
</comment>
<evidence type="ECO:0000256" key="10">
    <source>
        <dbReference type="RuleBase" id="RU361115"/>
    </source>
</evidence>
<evidence type="ECO:0000313" key="13">
    <source>
        <dbReference type="Proteomes" id="UP000092461"/>
    </source>
</evidence>
<evidence type="ECO:0000256" key="6">
    <source>
        <dbReference type="ARBA" id="ARBA00022989"/>
    </source>
</evidence>
<evidence type="ECO:0000256" key="5">
    <source>
        <dbReference type="ARBA" id="ARBA00022832"/>
    </source>
</evidence>
<sequence>MKNPLKVLLLLIFYLYFVLKWGPKYMEKRKPFNLERILIVFNVAQIAVCSYMFISAITPYPMHLVKMSYIYFLTKILDLLDTVFFILRKKDNQVTFLHVYHHGGMLLLTWIGVKYLPGGHGVTVGILNSFVHVAMYTYYLLSSFDSKYKNNIWWKKHITQLQLVSQWDPRVYPWPMMKNPFPTIAVLLLYLQLVLKWGPRFMEKRKPFNLRYIMIAYNSAQIVLCTNLLLDSLRLCYFAGYSLLCEPVDYSNSERAIAIAKGFYTYYLLKNLDLLDTVFFVLRKKQNQVTFLHVYHHTGMQLLAWHSVKYLPGGHGAFMGSINCLVHIIMYFYYLLTAINPRYKGSVWWKKYLTQLQIIQFFCIFAHWMVLIAGDCGFPRFPILILVPQNLFMFCLFADFYYREYIRKKPQERAAKSQVTVQPVQHLDPIKEI</sequence>
<dbReference type="VEuPathDB" id="VectorBase:LLOJ002334"/>
<keyword evidence="7 10" id="KW-0443">Lipid metabolism</keyword>
<feature type="transmembrane region" description="Helical" evidence="10">
    <location>
        <begin position="356"/>
        <end position="374"/>
    </location>
</feature>
<evidence type="ECO:0000256" key="2">
    <source>
        <dbReference type="ARBA" id="ARBA00022516"/>
    </source>
</evidence>
<dbReference type="PANTHER" id="PTHR11157">
    <property type="entry name" value="FATTY ACID ACYL TRANSFERASE-RELATED"/>
    <property type="match status" value="1"/>
</dbReference>
<dbReference type="GO" id="GO:0042761">
    <property type="term" value="P:very long-chain fatty acid biosynthetic process"/>
    <property type="evidence" value="ECO:0007669"/>
    <property type="project" value="TreeGrafter"/>
</dbReference>
<feature type="transmembrane region" description="Helical" evidence="10">
    <location>
        <begin position="69"/>
        <end position="87"/>
    </location>
</feature>
<feature type="transmembrane region" description="Helical" evidence="10">
    <location>
        <begin position="317"/>
        <end position="336"/>
    </location>
</feature>
<feature type="transmembrane region" description="Helical" evidence="10">
    <location>
        <begin position="99"/>
        <end position="116"/>
    </location>
</feature>
<evidence type="ECO:0000256" key="9">
    <source>
        <dbReference type="ARBA" id="ARBA00023160"/>
    </source>
</evidence>
<evidence type="ECO:0000256" key="3">
    <source>
        <dbReference type="ARBA" id="ARBA00022679"/>
    </source>
</evidence>
<name>A0A1B0CDB4_LUTLO</name>
<dbReference type="GO" id="GO:0034626">
    <property type="term" value="P:fatty acid elongation, polyunsaturated fatty acid"/>
    <property type="evidence" value="ECO:0007669"/>
    <property type="project" value="TreeGrafter"/>
</dbReference>
<dbReference type="VEuPathDB" id="VectorBase:LLONM1_005614"/>